<sequence>MTMLEESDEGSQWLYWDPKPRRWHRVELLTVPSPNAKRVRVQHIDRDMGGSAEWVPAARCKARWSDRDEYLSRAERWRLIEKLAPPTHVSDIAQAVIDMYVDDSVAEIRGAGVMVVRDLNRLEDSCGISPEIMVSGGTAFEEKGAWMIPWASAEQVVVGMCSRDPAPALRLLDDEVRRHHSFDRLVDEDGPRWWQRIDELSEEDKRFAHRTRIGHEGRLAATQQLRDWLDPAEAPGLAQAYIELRGMYSDVIAAANEARPRLLMDRTFISKRIADRLKELTSRPTPVVDIRGLRSGDEW</sequence>
<comment type="caution">
    <text evidence="1">The sequence shown here is derived from an EMBL/GenBank/DDBJ whole genome shotgun (WGS) entry which is preliminary data.</text>
</comment>
<dbReference type="RefSeq" id="WP_311870435.1">
    <property type="nucleotide sequence ID" value="NZ_JAUZVT010000002.1"/>
</dbReference>
<gene>
    <name evidence="1" type="ORF">Q9S78_12145</name>
</gene>
<proteinExistence type="predicted"/>
<keyword evidence="2" id="KW-1185">Reference proteome</keyword>
<protein>
    <submittedName>
        <fullName evidence="1">Uncharacterized protein</fullName>
    </submittedName>
</protein>
<organism evidence="1 2">
    <name type="scientific">Microbacterium aquilitoris</name>
    <dbReference type="NCBI Taxonomy" id="3067307"/>
    <lineage>
        <taxon>Bacteria</taxon>
        <taxon>Bacillati</taxon>
        <taxon>Actinomycetota</taxon>
        <taxon>Actinomycetes</taxon>
        <taxon>Micrococcales</taxon>
        <taxon>Microbacteriaceae</taxon>
        <taxon>Microbacterium</taxon>
    </lineage>
</organism>
<name>A0ABU3GL41_9MICO</name>
<accession>A0ABU3GL41</accession>
<evidence type="ECO:0000313" key="1">
    <source>
        <dbReference type="EMBL" id="MDT3331418.1"/>
    </source>
</evidence>
<dbReference type="Proteomes" id="UP001262835">
    <property type="component" value="Unassembled WGS sequence"/>
</dbReference>
<reference evidence="1 2" key="1">
    <citation type="submission" date="2023-08" db="EMBL/GenBank/DDBJ databases">
        <title>Microbacterium aquilitoris sp. nov. and Microbacterium gwkjibeachense sp. nov., isolated from beach.</title>
        <authorList>
            <person name="Lee S.D."/>
            <person name="Yang H."/>
            <person name="Kim I."/>
        </authorList>
    </citation>
    <scope>NUCLEOTIDE SEQUENCE [LARGE SCALE GENOMIC DNA]</scope>
    <source>
        <strain evidence="1 2">KSW-18</strain>
    </source>
</reference>
<dbReference type="EMBL" id="JAUZVT010000002">
    <property type="protein sequence ID" value="MDT3331418.1"/>
    <property type="molecule type" value="Genomic_DNA"/>
</dbReference>
<evidence type="ECO:0000313" key="2">
    <source>
        <dbReference type="Proteomes" id="UP001262835"/>
    </source>
</evidence>